<dbReference type="PANTHER" id="PTHR33371">
    <property type="entry name" value="INTERMEMBRANE PHOSPHOLIPID TRANSPORT SYSTEM BINDING PROTEIN MLAD-RELATED"/>
    <property type="match status" value="1"/>
</dbReference>
<reference evidence="2 3" key="1">
    <citation type="submission" date="2024-10" db="EMBL/GenBank/DDBJ databases">
        <title>The Natural Products Discovery Center: Release of the First 8490 Sequenced Strains for Exploring Actinobacteria Biosynthetic Diversity.</title>
        <authorList>
            <person name="Kalkreuter E."/>
            <person name="Kautsar S.A."/>
            <person name="Yang D."/>
            <person name="Bader C.D."/>
            <person name="Teijaro C.N."/>
            <person name="Fluegel L."/>
            <person name="Davis C.M."/>
            <person name="Simpson J.R."/>
            <person name="Lauterbach L."/>
            <person name="Steele A.D."/>
            <person name="Gui C."/>
            <person name="Meng S."/>
            <person name="Li G."/>
            <person name="Viehrig K."/>
            <person name="Ye F."/>
            <person name="Su P."/>
            <person name="Kiefer A.F."/>
            <person name="Nichols A."/>
            <person name="Cepeda A.J."/>
            <person name="Yan W."/>
            <person name="Fan B."/>
            <person name="Jiang Y."/>
            <person name="Adhikari A."/>
            <person name="Zheng C.-J."/>
            <person name="Schuster L."/>
            <person name="Cowan T.M."/>
            <person name="Smanski M.J."/>
            <person name="Chevrette M.G."/>
            <person name="De Carvalho L.P.S."/>
            <person name="Shen B."/>
        </authorList>
    </citation>
    <scope>NUCLEOTIDE SEQUENCE [LARGE SCALE GENOMIC DNA]</scope>
    <source>
        <strain evidence="2 3">NPDC002593</strain>
    </source>
</reference>
<keyword evidence="3" id="KW-1185">Reference proteome</keyword>
<dbReference type="PANTHER" id="PTHR33371:SF4">
    <property type="entry name" value="INTERMEMBRANE PHOSPHOLIPID TRANSPORT SYSTEM BINDING PROTEIN MLAD"/>
    <property type="match status" value="1"/>
</dbReference>
<dbReference type="EMBL" id="JBIAQY010000004">
    <property type="protein sequence ID" value="MFF3568684.1"/>
    <property type="molecule type" value="Genomic_DNA"/>
</dbReference>
<dbReference type="InterPro" id="IPR052336">
    <property type="entry name" value="MlaD_Phospholipid_Transporter"/>
</dbReference>
<accession>A0ABW6S0H4</accession>
<name>A0ABW6S0H4_9NOCA</name>
<comment type="caution">
    <text evidence="2">The sequence shown here is derived from an EMBL/GenBank/DDBJ whole genome shotgun (WGS) entry which is preliminary data.</text>
</comment>
<dbReference type="Pfam" id="PF02470">
    <property type="entry name" value="MlaD"/>
    <property type="match status" value="1"/>
</dbReference>
<dbReference type="InterPro" id="IPR003399">
    <property type="entry name" value="Mce/MlaD"/>
</dbReference>
<protein>
    <submittedName>
        <fullName evidence="2">MlaD family protein</fullName>
    </submittedName>
</protein>
<dbReference type="Proteomes" id="UP001601992">
    <property type="component" value="Unassembled WGS sequence"/>
</dbReference>
<organism evidence="2 3">
    <name type="scientific">Nocardia jiangxiensis</name>
    <dbReference type="NCBI Taxonomy" id="282685"/>
    <lineage>
        <taxon>Bacteria</taxon>
        <taxon>Bacillati</taxon>
        <taxon>Actinomycetota</taxon>
        <taxon>Actinomycetes</taxon>
        <taxon>Mycobacteriales</taxon>
        <taxon>Nocardiaceae</taxon>
        <taxon>Nocardia</taxon>
    </lineage>
</organism>
<evidence type="ECO:0000313" key="3">
    <source>
        <dbReference type="Proteomes" id="UP001601992"/>
    </source>
</evidence>
<proteinExistence type="predicted"/>
<sequence>MLAKILGSRGLMSAAVIVVLVLVAGVGLELTRSGPGERSYCADMPDSIGLYKDSAVTIMGVQVGKVTSIEPDGPAARVRFTVRSDRTLPPDVGAVTVSNTLIADRNLALIGDEPASGPGWDSGRCITKTLTPKSLSQTFDALAALSDQLDAAKDPAQRNAVGSGLDALDRATSGSGEQINSLVLQLSRALNSPDAAIGHIGKLLDDLTDLAHRARNGWTNVQATLIPLAQTFSDINTLAFPPVIQMVAGLTDVLPQLNDVIMMFGTPALRALDSIPNLAQLISAGVGSLAEIIRMAPGIASGFASAIDPVSGQFTIGYAPPKLVLPQANTAQLCAATQTITGQRCQTAANGSVTVPSLPALLAAVSAK</sequence>
<evidence type="ECO:0000259" key="1">
    <source>
        <dbReference type="Pfam" id="PF02470"/>
    </source>
</evidence>
<dbReference type="RefSeq" id="WP_245567807.1">
    <property type="nucleotide sequence ID" value="NZ_JBIAQY010000004.1"/>
</dbReference>
<evidence type="ECO:0000313" key="2">
    <source>
        <dbReference type="EMBL" id="MFF3568684.1"/>
    </source>
</evidence>
<feature type="domain" description="Mce/MlaD" evidence="1">
    <location>
        <begin position="39"/>
        <end position="110"/>
    </location>
</feature>
<gene>
    <name evidence="2" type="ORF">ACFYXQ_13015</name>
</gene>